<dbReference type="EMBL" id="QURB01000001">
    <property type="protein sequence ID" value="RFC55489.1"/>
    <property type="molecule type" value="Genomic_DNA"/>
</dbReference>
<organism evidence="1 2">
    <name type="scientific">Brumimicrobium aurantiacum</name>
    <dbReference type="NCBI Taxonomy" id="1737063"/>
    <lineage>
        <taxon>Bacteria</taxon>
        <taxon>Pseudomonadati</taxon>
        <taxon>Bacteroidota</taxon>
        <taxon>Flavobacteriia</taxon>
        <taxon>Flavobacteriales</taxon>
        <taxon>Crocinitomicaceae</taxon>
        <taxon>Brumimicrobium</taxon>
    </lineage>
</organism>
<accession>A0A3E1F167</accession>
<proteinExistence type="predicted"/>
<dbReference type="Gene3D" id="1.25.40.10">
    <property type="entry name" value="Tetratricopeptide repeat domain"/>
    <property type="match status" value="1"/>
</dbReference>
<dbReference type="PROSITE" id="PS51257">
    <property type="entry name" value="PROKAR_LIPOPROTEIN"/>
    <property type="match status" value="1"/>
</dbReference>
<evidence type="ECO:0000313" key="2">
    <source>
        <dbReference type="Proteomes" id="UP000257127"/>
    </source>
</evidence>
<evidence type="ECO:0000313" key="1">
    <source>
        <dbReference type="EMBL" id="RFC55489.1"/>
    </source>
</evidence>
<dbReference type="InterPro" id="IPR011990">
    <property type="entry name" value="TPR-like_helical_dom_sf"/>
</dbReference>
<reference evidence="1 2" key="1">
    <citation type="submission" date="2018-08" db="EMBL/GenBank/DDBJ databases">
        <title>The draft genome squence of Brumimicrobium sp. N62.</title>
        <authorList>
            <person name="Du Z.-J."/>
            <person name="Luo H.-R."/>
        </authorList>
    </citation>
    <scope>NUCLEOTIDE SEQUENCE [LARGE SCALE GENOMIC DNA]</scope>
    <source>
        <strain evidence="1 2">N62</strain>
    </source>
</reference>
<dbReference type="AlphaFoldDB" id="A0A3E1F167"/>
<keyword evidence="2" id="KW-1185">Reference proteome</keyword>
<sequence>MKKIVFAFSLITLIASCGSEQTEATQDQQKEEVTVEGLKSSIKEMDDSLKTMYTQAAKTNDYKINKVAFHEAINRNKAFYEHFPNDEFAETAVDKIAALYLQINVESEAAKWRDTLISNFPITKEKIGILELQLNYYDYNDYNPEKIKHYANLLLDIEGLPEEKREAYEFRLKHIDKTFEELIEIQASEMAEQSKK</sequence>
<dbReference type="OrthoDB" id="1467101at2"/>
<gene>
    <name evidence="1" type="ORF">DXU93_00715</name>
</gene>
<name>A0A3E1F167_9FLAO</name>
<evidence type="ECO:0008006" key="3">
    <source>
        <dbReference type="Google" id="ProtNLM"/>
    </source>
</evidence>
<dbReference type="Proteomes" id="UP000257127">
    <property type="component" value="Unassembled WGS sequence"/>
</dbReference>
<protein>
    <recommendedName>
        <fullName evidence="3">Outer membrane protein assembly factor BamD</fullName>
    </recommendedName>
</protein>
<comment type="caution">
    <text evidence="1">The sequence shown here is derived from an EMBL/GenBank/DDBJ whole genome shotgun (WGS) entry which is preliminary data.</text>
</comment>
<dbReference type="RefSeq" id="WP_116879326.1">
    <property type="nucleotide sequence ID" value="NZ_QURB01000001.1"/>
</dbReference>